<name>A0A836CPA3_9STRA</name>
<feature type="transmembrane region" description="Helical" evidence="2">
    <location>
        <begin position="145"/>
        <end position="163"/>
    </location>
</feature>
<keyword evidence="2" id="KW-0812">Transmembrane</keyword>
<evidence type="ECO:0000313" key="3">
    <source>
        <dbReference type="EMBL" id="KAG5192669.1"/>
    </source>
</evidence>
<organism evidence="3 4">
    <name type="scientific">Tribonema minus</name>
    <dbReference type="NCBI Taxonomy" id="303371"/>
    <lineage>
        <taxon>Eukaryota</taxon>
        <taxon>Sar</taxon>
        <taxon>Stramenopiles</taxon>
        <taxon>Ochrophyta</taxon>
        <taxon>PX clade</taxon>
        <taxon>Xanthophyceae</taxon>
        <taxon>Tribonematales</taxon>
        <taxon>Tribonemataceae</taxon>
        <taxon>Tribonema</taxon>
    </lineage>
</organism>
<gene>
    <name evidence="3" type="ORF">JKP88DRAFT_351829</name>
</gene>
<reference evidence="3" key="1">
    <citation type="submission" date="2021-02" db="EMBL/GenBank/DDBJ databases">
        <title>First Annotated Genome of the Yellow-green Alga Tribonema minus.</title>
        <authorList>
            <person name="Mahan K.M."/>
        </authorList>
    </citation>
    <scope>NUCLEOTIDE SEQUENCE</scope>
    <source>
        <strain evidence="3">UTEX B ZZ1240</strain>
    </source>
</reference>
<dbReference type="EMBL" id="JAFCMP010000003">
    <property type="protein sequence ID" value="KAG5192669.1"/>
    <property type="molecule type" value="Genomic_DNA"/>
</dbReference>
<evidence type="ECO:0000313" key="4">
    <source>
        <dbReference type="Proteomes" id="UP000664859"/>
    </source>
</evidence>
<keyword evidence="2" id="KW-1133">Transmembrane helix</keyword>
<accession>A0A836CPA3</accession>
<evidence type="ECO:0000256" key="1">
    <source>
        <dbReference type="SAM" id="MobiDB-lite"/>
    </source>
</evidence>
<comment type="caution">
    <text evidence="3">The sequence shown here is derived from an EMBL/GenBank/DDBJ whole genome shotgun (WGS) entry which is preliminary data.</text>
</comment>
<evidence type="ECO:0000256" key="2">
    <source>
        <dbReference type="SAM" id="Phobius"/>
    </source>
</evidence>
<feature type="transmembrane region" description="Helical" evidence="2">
    <location>
        <begin position="111"/>
        <end position="133"/>
    </location>
</feature>
<sequence>MPAALLHAAAAAATAAALRYTPPLSFLALLGAAAGSHSMAAAVLPSTAGAAAAVACAAIAALAAHFGCGVPAVPALLGAAAYALGASRHAATGALYAGPNVTLRRLSGSSCHSFVAATATLLLVPFACVWDWYSMALWLGNGDGVGAGELAALVAAGGAMFIAQKQLGRQAHTRLETGRAALASLVIAATMPDVHIGVYAWWGACAVALASALLPLRACGAVTDFSPSHTSRHRQLPQSPRSPAKTE</sequence>
<feature type="region of interest" description="Disordered" evidence="1">
    <location>
        <begin position="226"/>
        <end position="247"/>
    </location>
</feature>
<protein>
    <submittedName>
        <fullName evidence="3">Uncharacterized protein</fullName>
    </submittedName>
</protein>
<keyword evidence="2" id="KW-0472">Membrane</keyword>
<dbReference type="Proteomes" id="UP000664859">
    <property type="component" value="Unassembled WGS sequence"/>
</dbReference>
<proteinExistence type="predicted"/>
<dbReference type="AlphaFoldDB" id="A0A836CPA3"/>
<keyword evidence="4" id="KW-1185">Reference proteome</keyword>